<gene>
    <name evidence="9" type="ORF">CPLU01_10387</name>
</gene>
<dbReference type="GO" id="GO:0008270">
    <property type="term" value="F:zinc ion binding"/>
    <property type="evidence" value="ECO:0007669"/>
    <property type="project" value="UniProtKB-KW"/>
</dbReference>
<dbReference type="InterPro" id="IPR008422">
    <property type="entry name" value="KN_HD"/>
</dbReference>
<dbReference type="GO" id="GO:0005634">
    <property type="term" value="C:nucleus"/>
    <property type="evidence" value="ECO:0007669"/>
    <property type="project" value="UniProtKB-SubCell"/>
</dbReference>
<dbReference type="InterPro" id="IPR001356">
    <property type="entry name" value="HD"/>
</dbReference>
<name>A0A8H6K6B7_9PEZI</name>
<feature type="region of interest" description="Disordered" evidence="6">
    <location>
        <begin position="262"/>
        <end position="343"/>
    </location>
</feature>
<keyword evidence="2 5" id="KW-0371">Homeobox</keyword>
<reference evidence="9" key="1">
    <citation type="journal article" date="2020" name="Phytopathology">
        <title>Genome Sequence Resources of Colletotrichum truncatum, C. plurivorum, C. musicola, and C. sojae: Four Species Pathogenic to Soybean (Glycine max).</title>
        <authorList>
            <person name="Rogerio F."/>
            <person name="Boufleur T.R."/>
            <person name="Ciampi-Guillardi M."/>
            <person name="Sukno S.A."/>
            <person name="Thon M.R."/>
            <person name="Massola Junior N.S."/>
            <person name="Baroncelli R."/>
        </authorList>
    </citation>
    <scope>NUCLEOTIDE SEQUENCE</scope>
    <source>
        <strain evidence="9">LFN00145</strain>
    </source>
</reference>
<dbReference type="SMART" id="SM00389">
    <property type="entry name" value="HOX"/>
    <property type="match status" value="1"/>
</dbReference>
<keyword evidence="4" id="KW-0479">Metal-binding</keyword>
<dbReference type="PROSITE" id="PS00028">
    <property type="entry name" value="ZINC_FINGER_C2H2_1"/>
    <property type="match status" value="1"/>
</dbReference>
<evidence type="ECO:0000256" key="3">
    <source>
        <dbReference type="ARBA" id="ARBA00023242"/>
    </source>
</evidence>
<feature type="compositionally biased region" description="Low complexity" evidence="6">
    <location>
        <begin position="283"/>
        <end position="312"/>
    </location>
</feature>
<protein>
    <submittedName>
        <fullName evidence="9">Homeobox and c2h2 transcription factor</fullName>
    </submittedName>
</protein>
<dbReference type="SMART" id="SM00355">
    <property type="entry name" value="ZnF_C2H2"/>
    <property type="match status" value="3"/>
</dbReference>
<dbReference type="AlphaFoldDB" id="A0A8H6K6B7"/>
<dbReference type="Pfam" id="PF05920">
    <property type="entry name" value="Homeobox_KN"/>
    <property type="match status" value="1"/>
</dbReference>
<dbReference type="SUPFAM" id="SSF46689">
    <property type="entry name" value="Homeodomain-like"/>
    <property type="match status" value="1"/>
</dbReference>
<keyword evidence="4" id="KW-0862">Zinc</keyword>
<dbReference type="CDD" id="cd00086">
    <property type="entry name" value="homeodomain"/>
    <property type="match status" value="1"/>
</dbReference>
<feature type="region of interest" description="Disordered" evidence="6">
    <location>
        <begin position="192"/>
        <end position="234"/>
    </location>
</feature>
<feature type="region of interest" description="Disordered" evidence="6">
    <location>
        <begin position="742"/>
        <end position="770"/>
    </location>
</feature>
<accession>A0A8H6K6B7</accession>
<organism evidence="9 10">
    <name type="scientific">Colletotrichum plurivorum</name>
    <dbReference type="NCBI Taxonomy" id="2175906"/>
    <lineage>
        <taxon>Eukaryota</taxon>
        <taxon>Fungi</taxon>
        <taxon>Dikarya</taxon>
        <taxon>Ascomycota</taxon>
        <taxon>Pezizomycotina</taxon>
        <taxon>Sordariomycetes</taxon>
        <taxon>Hypocreomycetidae</taxon>
        <taxon>Glomerellales</taxon>
        <taxon>Glomerellaceae</taxon>
        <taxon>Colletotrichum</taxon>
        <taxon>Colletotrichum orchidearum species complex</taxon>
    </lineage>
</organism>
<sequence>MDKDSAKSNDTNAGAVDYSAELEFSLLTANFPTSSSIQFLENVNDDALLQEIQSMNAADLLDATGHDLKNGDELMTEPGLGDLLEAENTLFEPQPLNTSREESAGSSLSGTPSNGEPPNYFLGSLEGCTAIDDGQIPSLAAPPKIGTRFSSKSLRILKMWLSNNSQHPYPTTLDMELLERQTGLSKQQISNWLSNTRRRSKFKAPPKRPPSPAITSATSQPIKIGKGSRLPTGFEQMDPMQRWQVSPPEHEPASVSAIAHAVSDFPPGPQNVFDRSSTESAPRSLYTGSSASSAGTSQSSRSSANSAYSHNSRTSLRLLDPLGKSAMKRRRRRGLAQRQETKGPNTLWLAQQMYQCTFCTETFKTKHNWQRHEKSMHLSLERWECSPSGPTIPDASGRPVCVFCGKGNPDADHMEGHDYSVCKNRDPEDRTFYRKDHLQQHLKLVHDSKFLKWPMNDWKRENGMVRSRCGFCGLIMGSWNDRADHLAEHFKDGKTMQEWHGDWGFDDHVLKMVENSVAPYMIHMERYSPWPFTTTQGVPETMPNAFELLKIEVDRFCVDSQSTKGRMPTNAELLYESCCVIFGSEIMSLSTATRPATSVHSWLRDLLMSSEVIVKRARTRPLKTARKSRATYLCINGKANIFEECSFEQQLQNYVDISKLLEPEVTDEELQREACSIIQTAEISSTKPSEAFSGFLIGLINASTRWLEPFRQRAGLPPTEHSDAPTLDTGNQDFLSAALPDLKVGHRGDDSSPEDPWHQDADAPGDSHVESAVKPGKATTFFVNEDNCYRRLALELTRFVKITMSEHNPNRHVPSDAELQHQARWISFEDDDPWNQTPADVPEWLREFKREMGILDEHQST</sequence>
<feature type="domain" description="Homeobox" evidence="7">
    <location>
        <begin position="140"/>
        <end position="203"/>
    </location>
</feature>
<keyword evidence="10" id="KW-1185">Reference proteome</keyword>
<feature type="compositionally biased region" description="Basic residues" evidence="6">
    <location>
        <begin position="326"/>
        <end position="335"/>
    </location>
</feature>
<evidence type="ECO:0000256" key="1">
    <source>
        <dbReference type="ARBA" id="ARBA00023125"/>
    </source>
</evidence>
<keyword evidence="4" id="KW-0863">Zinc-finger</keyword>
<evidence type="ECO:0000256" key="6">
    <source>
        <dbReference type="SAM" id="MobiDB-lite"/>
    </source>
</evidence>
<feature type="compositionally biased region" description="Basic residues" evidence="6">
    <location>
        <begin position="196"/>
        <end position="206"/>
    </location>
</feature>
<comment type="caution">
    <text evidence="9">The sequence shown here is derived from an EMBL/GenBank/DDBJ whole genome shotgun (WGS) entry which is preliminary data.</text>
</comment>
<feature type="compositionally biased region" description="Basic and acidic residues" evidence="6">
    <location>
        <begin position="743"/>
        <end position="770"/>
    </location>
</feature>
<evidence type="ECO:0000256" key="4">
    <source>
        <dbReference type="PROSITE-ProRule" id="PRU00042"/>
    </source>
</evidence>
<dbReference type="GO" id="GO:0006355">
    <property type="term" value="P:regulation of DNA-templated transcription"/>
    <property type="evidence" value="ECO:0007669"/>
    <property type="project" value="InterPro"/>
</dbReference>
<dbReference type="EMBL" id="WIGO01000177">
    <property type="protein sequence ID" value="KAF6825261.1"/>
    <property type="molecule type" value="Genomic_DNA"/>
</dbReference>
<evidence type="ECO:0000256" key="2">
    <source>
        <dbReference type="ARBA" id="ARBA00023155"/>
    </source>
</evidence>
<keyword evidence="1 5" id="KW-0238">DNA-binding</keyword>
<keyword evidence="3 5" id="KW-0539">Nucleus</keyword>
<dbReference type="PROSITE" id="PS50071">
    <property type="entry name" value="HOMEOBOX_2"/>
    <property type="match status" value="1"/>
</dbReference>
<feature type="domain" description="C2H2-type" evidence="8">
    <location>
        <begin position="354"/>
        <end position="382"/>
    </location>
</feature>
<dbReference type="GO" id="GO:0003677">
    <property type="term" value="F:DNA binding"/>
    <property type="evidence" value="ECO:0007669"/>
    <property type="project" value="UniProtKB-UniRule"/>
</dbReference>
<feature type="DNA-binding region" description="Homeobox" evidence="5">
    <location>
        <begin position="142"/>
        <end position="204"/>
    </location>
</feature>
<feature type="region of interest" description="Disordered" evidence="6">
    <location>
        <begin position="96"/>
        <end position="118"/>
    </location>
</feature>
<evidence type="ECO:0000313" key="10">
    <source>
        <dbReference type="Proteomes" id="UP000654918"/>
    </source>
</evidence>
<feature type="compositionally biased region" description="Polar residues" evidence="6">
    <location>
        <begin position="104"/>
        <end position="116"/>
    </location>
</feature>
<dbReference type="Gene3D" id="1.10.10.60">
    <property type="entry name" value="Homeodomain-like"/>
    <property type="match status" value="1"/>
</dbReference>
<dbReference type="PROSITE" id="PS50157">
    <property type="entry name" value="ZINC_FINGER_C2H2_2"/>
    <property type="match status" value="1"/>
</dbReference>
<evidence type="ECO:0000259" key="8">
    <source>
        <dbReference type="PROSITE" id="PS50157"/>
    </source>
</evidence>
<dbReference type="InterPro" id="IPR009057">
    <property type="entry name" value="Homeodomain-like_sf"/>
</dbReference>
<evidence type="ECO:0000313" key="9">
    <source>
        <dbReference type="EMBL" id="KAF6825261.1"/>
    </source>
</evidence>
<evidence type="ECO:0000256" key="5">
    <source>
        <dbReference type="PROSITE-ProRule" id="PRU00108"/>
    </source>
</evidence>
<dbReference type="InterPro" id="IPR013087">
    <property type="entry name" value="Znf_C2H2_type"/>
</dbReference>
<evidence type="ECO:0000259" key="7">
    <source>
        <dbReference type="PROSITE" id="PS50071"/>
    </source>
</evidence>
<proteinExistence type="predicted"/>
<comment type="subcellular location">
    <subcellularLocation>
        <location evidence="5">Nucleus</location>
    </subcellularLocation>
</comment>
<dbReference type="PANTHER" id="PTHR11850">
    <property type="entry name" value="HOMEOBOX PROTEIN TRANSCRIPTION FACTORS"/>
    <property type="match status" value="1"/>
</dbReference>
<dbReference type="InterPro" id="IPR050224">
    <property type="entry name" value="TALE_homeobox"/>
</dbReference>
<dbReference type="Proteomes" id="UP000654918">
    <property type="component" value="Unassembled WGS sequence"/>
</dbReference>